<name>A0A975C2M0_9CAUL</name>
<accession>A0A975C2M0</accession>
<feature type="transmembrane region" description="Helical" evidence="1">
    <location>
        <begin position="6"/>
        <end position="25"/>
    </location>
</feature>
<sequence length="144" mass="16214">MPGIVFTPFVVFSFASLFVLGALGGWPERRGAVLLVGILLLTPFIETYTVGGFRWAVALSSLALFVILLWMALTRDRWWLVFAAGCQLMALATHVVALFRLDTLAWTMVSIRWFSWFFMMSIALFGAWEGRALTRIARDHRPAA</sequence>
<organism evidence="2 3">
    <name type="scientific">Brevundimonas goettingensis</name>
    <dbReference type="NCBI Taxonomy" id="2774190"/>
    <lineage>
        <taxon>Bacteria</taxon>
        <taxon>Pseudomonadati</taxon>
        <taxon>Pseudomonadota</taxon>
        <taxon>Alphaproteobacteria</taxon>
        <taxon>Caulobacterales</taxon>
        <taxon>Caulobacteraceae</taxon>
        <taxon>Brevundimonas</taxon>
    </lineage>
</organism>
<dbReference type="RefSeq" id="WP_207868843.1">
    <property type="nucleotide sequence ID" value="NZ_CP062222.1"/>
</dbReference>
<evidence type="ECO:0000313" key="2">
    <source>
        <dbReference type="EMBL" id="QTC90427.1"/>
    </source>
</evidence>
<keyword evidence="1" id="KW-1133">Transmembrane helix</keyword>
<evidence type="ECO:0000313" key="3">
    <source>
        <dbReference type="Proteomes" id="UP000663918"/>
    </source>
</evidence>
<keyword evidence="1" id="KW-0472">Membrane</keyword>
<dbReference type="EMBL" id="CP062222">
    <property type="protein sequence ID" value="QTC90427.1"/>
    <property type="molecule type" value="Genomic_DNA"/>
</dbReference>
<dbReference type="KEGG" id="bgoe:IFJ75_14240"/>
<proteinExistence type="predicted"/>
<feature type="transmembrane region" description="Helical" evidence="1">
    <location>
        <begin position="80"/>
        <end position="99"/>
    </location>
</feature>
<feature type="transmembrane region" description="Helical" evidence="1">
    <location>
        <begin position="32"/>
        <end position="49"/>
    </location>
</feature>
<gene>
    <name evidence="2" type="ORF">IFJ75_14240</name>
</gene>
<keyword evidence="1" id="KW-0812">Transmembrane</keyword>
<evidence type="ECO:0000256" key="1">
    <source>
        <dbReference type="SAM" id="Phobius"/>
    </source>
</evidence>
<dbReference type="Proteomes" id="UP000663918">
    <property type="component" value="Chromosome"/>
</dbReference>
<feature type="transmembrane region" description="Helical" evidence="1">
    <location>
        <begin position="55"/>
        <end position="73"/>
    </location>
</feature>
<dbReference type="AlphaFoldDB" id="A0A975C2M0"/>
<reference evidence="2" key="1">
    <citation type="submission" date="2020-09" db="EMBL/GenBank/DDBJ databases">
        <title>Brevundimonas sp. LVF2 isolated from a puddle in Goettingen, Germany.</title>
        <authorList>
            <person name="Friedrich I."/>
            <person name="Klassen A."/>
            <person name="Hannes N."/>
            <person name="Schneider D."/>
            <person name="Hertel R."/>
            <person name="Daniel R."/>
        </authorList>
    </citation>
    <scope>NUCLEOTIDE SEQUENCE</scope>
    <source>
        <strain evidence="2">LVF2</strain>
    </source>
</reference>
<protein>
    <submittedName>
        <fullName evidence="2">Uncharacterized protein</fullName>
    </submittedName>
</protein>
<feature type="transmembrane region" description="Helical" evidence="1">
    <location>
        <begin position="111"/>
        <end position="128"/>
    </location>
</feature>
<keyword evidence="3" id="KW-1185">Reference proteome</keyword>